<dbReference type="SMART" id="SM00829">
    <property type="entry name" value="PKS_ER"/>
    <property type="match status" value="1"/>
</dbReference>
<dbReference type="InterPro" id="IPR011032">
    <property type="entry name" value="GroES-like_sf"/>
</dbReference>
<dbReference type="GO" id="GO:0005739">
    <property type="term" value="C:mitochondrion"/>
    <property type="evidence" value="ECO:0007669"/>
    <property type="project" value="TreeGrafter"/>
</dbReference>
<dbReference type="CDD" id="cd05289">
    <property type="entry name" value="MDR_like_2"/>
    <property type="match status" value="1"/>
</dbReference>
<dbReference type="PANTHER" id="PTHR11695:SF647">
    <property type="entry name" value="ENOYL REDUCTASE (ER) DOMAIN-CONTAINING PROTEIN"/>
    <property type="match status" value="1"/>
</dbReference>
<evidence type="ECO:0000313" key="2">
    <source>
        <dbReference type="EMBL" id="CAG5157179.1"/>
    </source>
</evidence>
<protein>
    <recommendedName>
        <fullName evidence="1">Enoyl reductase (ER) domain-containing protein</fullName>
    </recommendedName>
</protein>
<dbReference type="Proteomes" id="UP000676310">
    <property type="component" value="Unassembled WGS sequence"/>
</dbReference>
<dbReference type="SUPFAM" id="SSF50129">
    <property type="entry name" value="GroES-like"/>
    <property type="match status" value="1"/>
</dbReference>
<accession>A0A8J2N1B5</accession>
<keyword evidence="3" id="KW-1185">Reference proteome</keyword>
<proteinExistence type="predicted"/>
<dbReference type="PROSITE" id="PS01162">
    <property type="entry name" value="QOR_ZETA_CRYSTAL"/>
    <property type="match status" value="1"/>
</dbReference>
<dbReference type="Pfam" id="PF13602">
    <property type="entry name" value="ADH_zinc_N_2"/>
    <property type="match status" value="1"/>
</dbReference>
<reference evidence="2" key="1">
    <citation type="submission" date="2021-05" db="EMBL/GenBank/DDBJ databases">
        <authorList>
            <person name="Stam R."/>
        </authorList>
    </citation>
    <scope>NUCLEOTIDE SEQUENCE</scope>
    <source>
        <strain evidence="2">CS162</strain>
    </source>
</reference>
<dbReference type="GeneID" id="67016697"/>
<dbReference type="OrthoDB" id="3509362at2759"/>
<name>A0A8J2N1B5_9PLEO</name>
<dbReference type="EMBL" id="CAJRGZ010000017">
    <property type="protein sequence ID" value="CAG5157179.1"/>
    <property type="molecule type" value="Genomic_DNA"/>
</dbReference>
<dbReference type="Gene3D" id="3.90.180.10">
    <property type="entry name" value="Medium-chain alcohol dehydrogenases, catalytic domain"/>
    <property type="match status" value="1"/>
</dbReference>
<comment type="caution">
    <text evidence="2">The sequence shown here is derived from an EMBL/GenBank/DDBJ whole genome shotgun (WGS) entry which is preliminary data.</text>
</comment>
<evidence type="ECO:0000313" key="3">
    <source>
        <dbReference type="Proteomes" id="UP000676310"/>
    </source>
</evidence>
<dbReference type="GO" id="GO:0016491">
    <property type="term" value="F:oxidoreductase activity"/>
    <property type="evidence" value="ECO:0007669"/>
    <property type="project" value="InterPro"/>
</dbReference>
<dbReference type="SUPFAM" id="SSF51735">
    <property type="entry name" value="NAD(P)-binding Rossmann-fold domains"/>
    <property type="match status" value="1"/>
</dbReference>
<dbReference type="InterPro" id="IPR020843">
    <property type="entry name" value="ER"/>
</dbReference>
<dbReference type="InterPro" id="IPR050700">
    <property type="entry name" value="YIM1/Zinc_Alcohol_DH_Fams"/>
</dbReference>
<dbReference type="GO" id="GO:0008270">
    <property type="term" value="F:zinc ion binding"/>
    <property type="evidence" value="ECO:0007669"/>
    <property type="project" value="InterPro"/>
</dbReference>
<dbReference type="PANTHER" id="PTHR11695">
    <property type="entry name" value="ALCOHOL DEHYDROGENASE RELATED"/>
    <property type="match status" value="1"/>
</dbReference>
<evidence type="ECO:0000259" key="1">
    <source>
        <dbReference type="SMART" id="SM00829"/>
    </source>
</evidence>
<dbReference type="RefSeq" id="XP_043168522.1">
    <property type="nucleotide sequence ID" value="XM_043312587.1"/>
</dbReference>
<gene>
    <name evidence="2" type="ORF">ALTATR162_LOCUS4971</name>
</gene>
<dbReference type="AlphaFoldDB" id="A0A8J2N1B5"/>
<feature type="domain" description="Enoyl reductase (ER)" evidence="1">
    <location>
        <begin position="16"/>
        <end position="335"/>
    </location>
</feature>
<sequence>MMNVPKQQKAIVFNTKTNSLSFTDSAPIVIAADELLIKVHSTAITNGELNWGSFINWPEEQIPCYDVSGTVLSIPTVSGPSHSFKEGDRVFGRIMANRRGAAQEYASILPSEAALVPKGLDMDSAACVPMSAHTAWQAIFEKGLLTGSFTPTSVPHVNSVGETVLNQARGKRVLVLGAAGGVGLLGVQFAKLAGAFVAGTASAKNEDFLKGLNVDAVIDYTKLSIAEYVSSNDKFDIVFDCVGGKSMLDGWSGIKDNGVYVSVVPGFTEPEGGKPVGVRTEWFVMEPRSEELAGISRFFEKGMLKVSVDSVWKLEEFREAFGKTATGHARGKVVLKVSDEEEE</sequence>
<dbReference type="InterPro" id="IPR002364">
    <property type="entry name" value="Quin_OxRdtase/zeta-crystal_CS"/>
</dbReference>
<organism evidence="2 3">
    <name type="scientific">Alternaria atra</name>
    <dbReference type="NCBI Taxonomy" id="119953"/>
    <lineage>
        <taxon>Eukaryota</taxon>
        <taxon>Fungi</taxon>
        <taxon>Dikarya</taxon>
        <taxon>Ascomycota</taxon>
        <taxon>Pezizomycotina</taxon>
        <taxon>Dothideomycetes</taxon>
        <taxon>Pleosporomycetidae</taxon>
        <taxon>Pleosporales</taxon>
        <taxon>Pleosporineae</taxon>
        <taxon>Pleosporaceae</taxon>
        <taxon>Alternaria</taxon>
        <taxon>Alternaria sect. Ulocladioides</taxon>
    </lineage>
</organism>
<dbReference type="Gene3D" id="3.40.50.720">
    <property type="entry name" value="NAD(P)-binding Rossmann-like Domain"/>
    <property type="match status" value="1"/>
</dbReference>
<dbReference type="InterPro" id="IPR036291">
    <property type="entry name" value="NAD(P)-bd_dom_sf"/>
</dbReference>